<evidence type="ECO:0000256" key="1">
    <source>
        <dbReference type="ARBA" id="ARBA00004173"/>
    </source>
</evidence>
<dbReference type="GeneID" id="110210158"/>
<dbReference type="Gene3D" id="1.25.70.10">
    <property type="entry name" value="Transcription termination factor 3, mitochondrial"/>
    <property type="match status" value="1"/>
</dbReference>
<evidence type="ECO:0000256" key="7">
    <source>
        <dbReference type="ARBA" id="ARBA00023128"/>
    </source>
</evidence>
<dbReference type="InParanoid" id="A0A6P5KJ52"/>
<dbReference type="CTD" id="130916"/>
<evidence type="ECO:0000256" key="9">
    <source>
        <dbReference type="ARBA" id="ARBA00074722"/>
    </source>
</evidence>
<dbReference type="Proteomes" id="UP000515140">
    <property type="component" value="Unplaced"/>
</dbReference>
<feature type="region of interest" description="Disordered" evidence="12">
    <location>
        <begin position="42"/>
        <end position="64"/>
    </location>
</feature>
<dbReference type="FunCoup" id="A0A6P5KJ52">
    <property type="interactions" value="2198"/>
</dbReference>
<dbReference type="InterPro" id="IPR003690">
    <property type="entry name" value="MTERF"/>
</dbReference>
<keyword evidence="7" id="KW-0496">Mitochondrion</keyword>
<sequence>MAARCRQVFQWHRLVPFPGLYGAPWLCVRSVQDAAAGAPSQMLGRRLTTASSKGDSEERASLTSRNRIKELESSKNVVTLLVEKEPSSMDQGAVDLEKVVILLLDMGFSETHIKELFRIHAGIRPEQLLAVVSELMLLGLDPDPVCKALQKNPRILRLTVKQLKSRASHLRRLGLGGGILYGILLWNLQHMTHCCPDLFTMTQQRINALVSVLKDRCLFTGQQVTEILYSCPRVLQEDPAALEYKFQYAYFRMGIKQRDLVKTKYFRYSMTKIKQRHVFLERLGLYQTPDKKGQTQICNPSVNSVLRVPEAEFLAKVAHSSWEEFEVFKQLLAREELEEGDSLSVSEMRTQTWRTLTVLAMTRTERQKRVEDAEGEFAASVIGGFSSY</sequence>
<organism evidence="13 14">
    <name type="scientific">Phascolarctos cinereus</name>
    <name type="common">Koala</name>
    <dbReference type="NCBI Taxonomy" id="38626"/>
    <lineage>
        <taxon>Eukaryota</taxon>
        <taxon>Metazoa</taxon>
        <taxon>Chordata</taxon>
        <taxon>Craniata</taxon>
        <taxon>Vertebrata</taxon>
        <taxon>Euteleostomi</taxon>
        <taxon>Mammalia</taxon>
        <taxon>Metatheria</taxon>
        <taxon>Diprotodontia</taxon>
        <taxon>Phascolarctidae</taxon>
        <taxon>Phascolarctos</taxon>
    </lineage>
</organism>
<comment type="similarity">
    <text evidence="2">Belongs to the mTERF family.</text>
</comment>
<evidence type="ECO:0000256" key="8">
    <source>
        <dbReference type="ARBA" id="ARBA00061975"/>
    </source>
</evidence>
<evidence type="ECO:0000256" key="12">
    <source>
        <dbReference type="SAM" id="MobiDB-lite"/>
    </source>
</evidence>
<keyword evidence="6" id="KW-0809">Transit peptide</keyword>
<accession>A0A6P5KJ52</accession>
<dbReference type="SMART" id="SM00733">
    <property type="entry name" value="Mterf"/>
    <property type="match status" value="5"/>
</dbReference>
<comment type="subcellular location">
    <subcellularLocation>
        <location evidence="1">Mitochondrion</location>
    </subcellularLocation>
</comment>
<evidence type="ECO:0000256" key="10">
    <source>
        <dbReference type="ARBA" id="ARBA00077581"/>
    </source>
</evidence>
<evidence type="ECO:0000256" key="11">
    <source>
        <dbReference type="ARBA" id="ARBA00078040"/>
    </source>
</evidence>
<name>A0A6P5KJ52_PHACI</name>
<keyword evidence="5" id="KW-0694">RNA-binding</keyword>
<evidence type="ECO:0000256" key="6">
    <source>
        <dbReference type="ARBA" id="ARBA00022946"/>
    </source>
</evidence>
<evidence type="ECO:0000313" key="13">
    <source>
        <dbReference type="Proteomes" id="UP000515140"/>
    </source>
</evidence>
<dbReference type="GO" id="GO:0061668">
    <property type="term" value="P:mitochondrial ribosome assembly"/>
    <property type="evidence" value="ECO:0007669"/>
    <property type="project" value="TreeGrafter"/>
</dbReference>
<dbReference type="PANTHER" id="PTHR13068">
    <property type="entry name" value="CGI-12 PROTEIN-RELATED"/>
    <property type="match status" value="1"/>
</dbReference>
<keyword evidence="3" id="KW-0698">rRNA processing</keyword>
<dbReference type="Pfam" id="PF02536">
    <property type="entry name" value="mTERF"/>
    <property type="match status" value="1"/>
</dbReference>
<comment type="subunit">
    <text evidence="8">Heterodimer with NSUN4; this interaction may be required for NSUN4 recruitment to the mitochondrial large ribosomal subunit.</text>
</comment>
<reference evidence="14" key="1">
    <citation type="submission" date="2025-08" db="UniProtKB">
        <authorList>
            <consortium name="RefSeq"/>
        </authorList>
    </citation>
    <scope>IDENTIFICATION</scope>
    <source>
        <tissue evidence="14">Spleen</tissue>
    </source>
</reference>
<dbReference type="FunFam" id="1.25.70.10:FF:000011">
    <property type="entry name" value="Mitochondrial transcription termination factor 4"/>
    <property type="match status" value="1"/>
</dbReference>
<dbReference type="GO" id="GO:0005739">
    <property type="term" value="C:mitochondrion"/>
    <property type="evidence" value="ECO:0007669"/>
    <property type="project" value="UniProtKB-SubCell"/>
</dbReference>
<dbReference type="RefSeq" id="XP_020844647.1">
    <property type="nucleotide sequence ID" value="XM_020988988.1"/>
</dbReference>
<dbReference type="KEGG" id="pcw:110210158"/>
<keyword evidence="13" id="KW-1185">Reference proteome</keyword>
<evidence type="ECO:0000256" key="3">
    <source>
        <dbReference type="ARBA" id="ARBA00022552"/>
    </source>
</evidence>
<dbReference type="AlphaFoldDB" id="A0A6P5KJ52"/>
<gene>
    <name evidence="14" type="primary">MTERF4</name>
</gene>
<dbReference type="GO" id="GO:0006364">
    <property type="term" value="P:rRNA processing"/>
    <property type="evidence" value="ECO:0007669"/>
    <property type="project" value="UniProtKB-KW"/>
</dbReference>
<keyword evidence="4" id="KW-0677">Repeat</keyword>
<evidence type="ECO:0000256" key="4">
    <source>
        <dbReference type="ARBA" id="ARBA00022737"/>
    </source>
</evidence>
<dbReference type="GO" id="GO:0006390">
    <property type="term" value="P:mitochondrial transcription"/>
    <property type="evidence" value="ECO:0007669"/>
    <property type="project" value="TreeGrafter"/>
</dbReference>
<evidence type="ECO:0000256" key="2">
    <source>
        <dbReference type="ARBA" id="ARBA00007692"/>
    </source>
</evidence>
<proteinExistence type="inferred from homology"/>
<dbReference type="GO" id="GO:0003723">
    <property type="term" value="F:RNA binding"/>
    <property type="evidence" value="ECO:0007669"/>
    <property type="project" value="UniProtKB-KW"/>
</dbReference>
<dbReference type="InterPro" id="IPR038538">
    <property type="entry name" value="MTERF_sf"/>
</dbReference>
<evidence type="ECO:0000313" key="14">
    <source>
        <dbReference type="RefSeq" id="XP_020844647.1"/>
    </source>
</evidence>
<evidence type="ECO:0000256" key="5">
    <source>
        <dbReference type="ARBA" id="ARBA00022884"/>
    </source>
</evidence>
<protein>
    <recommendedName>
        <fullName evidence="9">Transcription termination factor 4, mitochondrial</fullName>
    </recommendedName>
    <alternativeName>
        <fullName evidence="10">Mitochondrial transcription termination factor 4</fullName>
    </alternativeName>
    <alternativeName>
        <fullName evidence="11">mTERF domain-containing protein 2</fullName>
    </alternativeName>
</protein>
<dbReference type="PANTHER" id="PTHR13068:SF203">
    <property type="entry name" value="TRANSCRIPTION TERMINATION FACTOR 4, MITOCHONDRIAL"/>
    <property type="match status" value="1"/>
</dbReference>